<dbReference type="PROSITE" id="PS50995">
    <property type="entry name" value="HTH_MARR_2"/>
    <property type="match status" value="1"/>
</dbReference>
<dbReference type="PANTHER" id="PTHR42756">
    <property type="entry name" value="TRANSCRIPTIONAL REGULATOR, MARR"/>
    <property type="match status" value="1"/>
</dbReference>
<dbReference type="Proteomes" id="UP001499909">
    <property type="component" value="Unassembled WGS sequence"/>
</dbReference>
<comment type="caution">
    <text evidence="5">The sequence shown here is derived from an EMBL/GenBank/DDBJ whole genome shotgun (WGS) entry which is preliminary data.</text>
</comment>
<dbReference type="SUPFAM" id="SSF46785">
    <property type="entry name" value="Winged helix' DNA-binding domain"/>
    <property type="match status" value="1"/>
</dbReference>
<feature type="domain" description="HTH marR-type" evidence="4">
    <location>
        <begin position="14"/>
        <end position="146"/>
    </location>
</feature>
<proteinExistence type="predicted"/>
<evidence type="ECO:0000256" key="2">
    <source>
        <dbReference type="ARBA" id="ARBA00023125"/>
    </source>
</evidence>
<dbReference type="InterPro" id="IPR000835">
    <property type="entry name" value="HTH_MarR-typ"/>
</dbReference>
<dbReference type="InterPro" id="IPR036388">
    <property type="entry name" value="WH-like_DNA-bd_sf"/>
</dbReference>
<keyword evidence="3" id="KW-0804">Transcription</keyword>
<protein>
    <submittedName>
        <fullName evidence="5">MarR family transcriptional regulator</fullName>
    </submittedName>
</protein>
<dbReference type="PROSITE" id="PS01117">
    <property type="entry name" value="HTH_MARR_1"/>
    <property type="match status" value="1"/>
</dbReference>
<evidence type="ECO:0000256" key="3">
    <source>
        <dbReference type="ARBA" id="ARBA00023163"/>
    </source>
</evidence>
<organism evidence="5 6">
    <name type="scientific">Hymenobacter algoricola</name>
    <dbReference type="NCBI Taxonomy" id="486267"/>
    <lineage>
        <taxon>Bacteria</taxon>
        <taxon>Pseudomonadati</taxon>
        <taxon>Bacteroidota</taxon>
        <taxon>Cytophagia</taxon>
        <taxon>Cytophagales</taxon>
        <taxon>Hymenobacteraceae</taxon>
        <taxon>Hymenobacter</taxon>
    </lineage>
</organism>
<evidence type="ECO:0000256" key="1">
    <source>
        <dbReference type="ARBA" id="ARBA00023015"/>
    </source>
</evidence>
<evidence type="ECO:0000313" key="5">
    <source>
        <dbReference type="EMBL" id="GAA3953035.1"/>
    </source>
</evidence>
<accession>A0ABP7NSP6</accession>
<dbReference type="InterPro" id="IPR023187">
    <property type="entry name" value="Tscrpt_reg_MarR-type_CS"/>
</dbReference>
<sequence>MYVYRTSIAAMTPEETVDYNIKVAWHAISRMYNTQAAKHDITTSIGFVLLNIDQENGTPATKIAPLLGLETRSLTRILRSMEEKGLIYKQADTQDKRSVRIFLTEEGLRGKEISRQTVRHFNLKVRDKIPQSELTVFFKVVSQITGMIEGKTLYDDFKLKPLRSESSAV</sequence>
<reference evidence="6" key="1">
    <citation type="journal article" date="2019" name="Int. J. Syst. Evol. Microbiol.">
        <title>The Global Catalogue of Microorganisms (GCM) 10K type strain sequencing project: providing services to taxonomists for standard genome sequencing and annotation.</title>
        <authorList>
            <consortium name="The Broad Institute Genomics Platform"/>
            <consortium name="The Broad Institute Genome Sequencing Center for Infectious Disease"/>
            <person name="Wu L."/>
            <person name="Ma J."/>
        </authorList>
    </citation>
    <scope>NUCLEOTIDE SEQUENCE [LARGE SCALE GENOMIC DNA]</scope>
    <source>
        <strain evidence="6">JCM 17214</strain>
    </source>
</reference>
<dbReference type="PANTHER" id="PTHR42756:SF1">
    <property type="entry name" value="TRANSCRIPTIONAL REPRESSOR OF EMRAB OPERON"/>
    <property type="match status" value="1"/>
</dbReference>
<name>A0ABP7NSP6_9BACT</name>
<keyword evidence="1" id="KW-0805">Transcription regulation</keyword>
<evidence type="ECO:0000313" key="6">
    <source>
        <dbReference type="Proteomes" id="UP001499909"/>
    </source>
</evidence>
<dbReference type="PRINTS" id="PR00598">
    <property type="entry name" value="HTHMARR"/>
</dbReference>
<dbReference type="EMBL" id="BAABDH010000111">
    <property type="protein sequence ID" value="GAA3953035.1"/>
    <property type="molecule type" value="Genomic_DNA"/>
</dbReference>
<dbReference type="Gene3D" id="1.10.10.10">
    <property type="entry name" value="Winged helix-like DNA-binding domain superfamily/Winged helix DNA-binding domain"/>
    <property type="match status" value="1"/>
</dbReference>
<dbReference type="SMART" id="SM00347">
    <property type="entry name" value="HTH_MARR"/>
    <property type="match status" value="1"/>
</dbReference>
<dbReference type="InterPro" id="IPR036390">
    <property type="entry name" value="WH_DNA-bd_sf"/>
</dbReference>
<gene>
    <name evidence="5" type="ORF">GCM10022406_38480</name>
</gene>
<evidence type="ECO:0000259" key="4">
    <source>
        <dbReference type="PROSITE" id="PS50995"/>
    </source>
</evidence>
<keyword evidence="6" id="KW-1185">Reference proteome</keyword>
<dbReference type="Pfam" id="PF01047">
    <property type="entry name" value="MarR"/>
    <property type="match status" value="1"/>
</dbReference>
<keyword evidence="2" id="KW-0238">DNA-binding</keyword>